<reference evidence="1" key="1">
    <citation type="journal article" date="2020" name="mSystems">
        <title>Genome- and Community-Level Interaction Insights into Carbon Utilization and Element Cycling Functions of Hydrothermarchaeota in Hydrothermal Sediment.</title>
        <authorList>
            <person name="Zhou Z."/>
            <person name="Liu Y."/>
            <person name="Xu W."/>
            <person name="Pan J."/>
            <person name="Luo Z.H."/>
            <person name="Li M."/>
        </authorList>
    </citation>
    <scope>NUCLEOTIDE SEQUENCE [LARGE SCALE GENOMIC DNA]</scope>
    <source>
        <strain evidence="1">SpSt-61</strain>
    </source>
</reference>
<dbReference type="AlphaFoldDB" id="A0A7V4NFN5"/>
<comment type="caution">
    <text evidence="1">The sequence shown here is derived from an EMBL/GenBank/DDBJ whole genome shotgun (WGS) entry which is preliminary data.</text>
</comment>
<organism evidence="1">
    <name type="scientific">Fervidobacterium pennivorans</name>
    <dbReference type="NCBI Taxonomy" id="93466"/>
    <lineage>
        <taxon>Bacteria</taxon>
        <taxon>Thermotogati</taxon>
        <taxon>Thermotogota</taxon>
        <taxon>Thermotogae</taxon>
        <taxon>Thermotogales</taxon>
        <taxon>Fervidobacteriaceae</taxon>
        <taxon>Fervidobacterium</taxon>
    </lineage>
</organism>
<name>A0A7V4NFN5_FERPE</name>
<sequence>MRIVHVCLTAQYTDGLSYQENLLTKYHKLLGHEVIIITNDCRLENGEKLVCSGTEEKYTNEKGFSTTQKPWIYVGRFSVSFSPLLRLVA</sequence>
<evidence type="ECO:0008006" key="2">
    <source>
        <dbReference type="Google" id="ProtNLM"/>
    </source>
</evidence>
<protein>
    <recommendedName>
        <fullName evidence="2">Glycosyltransferase family 1 protein</fullName>
    </recommendedName>
</protein>
<evidence type="ECO:0000313" key="1">
    <source>
        <dbReference type="EMBL" id="HGU53778.1"/>
    </source>
</evidence>
<proteinExistence type="predicted"/>
<gene>
    <name evidence="1" type="ORF">ENT78_09715</name>
</gene>
<dbReference type="EMBL" id="DSZZ01000456">
    <property type="protein sequence ID" value="HGU53778.1"/>
    <property type="molecule type" value="Genomic_DNA"/>
</dbReference>
<accession>A0A7V4NFN5</accession>